<dbReference type="SUPFAM" id="SSF47384">
    <property type="entry name" value="Homodimeric domain of signal transducing histidine kinase"/>
    <property type="match status" value="1"/>
</dbReference>
<evidence type="ECO:0000256" key="9">
    <source>
        <dbReference type="ARBA" id="ARBA00022777"/>
    </source>
</evidence>
<keyword evidence="7 14" id="KW-0812">Transmembrane</keyword>
<evidence type="ECO:0000256" key="12">
    <source>
        <dbReference type="ARBA" id="ARBA00023012"/>
    </source>
</evidence>
<gene>
    <name evidence="17" type="primary">cpxA</name>
    <name evidence="17" type="ORF">GCM10011491_08390</name>
</gene>
<keyword evidence="13 14" id="KW-0472">Membrane</keyword>
<dbReference type="PROSITE" id="PS50109">
    <property type="entry name" value="HIS_KIN"/>
    <property type="match status" value="1"/>
</dbReference>
<dbReference type="Pfam" id="PF02518">
    <property type="entry name" value="HATPase_c"/>
    <property type="match status" value="1"/>
</dbReference>
<dbReference type="SMART" id="SM00388">
    <property type="entry name" value="HisKA"/>
    <property type="match status" value="1"/>
</dbReference>
<dbReference type="GO" id="GO:0000155">
    <property type="term" value="F:phosphorelay sensor kinase activity"/>
    <property type="evidence" value="ECO:0007669"/>
    <property type="project" value="InterPro"/>
</dbReference>
<name>A0A916WBK7_9HYPH</name>
<keyword evidence="18" id="KW-1185">Reference proteome</keyword>
<evidence type="ECO:0000256" key="6">
    <source>
        <dbReference type="ARBA" id="ARBA00022679"/>
    </source>
</evidence>
<dbReference type="EMBL" id="BMHH01000002">
    <property type="protein sequence ID" value="GGA83267.1"/>
    <property type="molecule type" value="Genomic_DNA"/>
</dbReference>
<feature type="transmembrane region" description="Helical" evidence="14">
    <location>
        <begin position="6"/>
        <end position="26"/>
    </location>
</feature>
<dbReference type="Gene3D" id="3.30.565.10">
    <property type="entry name" value="Histidine kinase-like ATPase, C-terminal domain"/>
    <property type="match status" value="1"/>
</dbReference>
<sequence length="431" mass="47881">MNGLFRRLFIMIWLCIAGTIGLILLLTRFSGATLPAEEKYPTTSALALDLIATLVETDHLDAARTVAAALEDISSSHPEIAEIPAGSAHCETGGTKDSQTTRFVTGEGGCYKITVRQSDSFYRIFKYIFFPFLTCLVASLLASFWLAKYLTHPIVTLKNGLHRLAGGDFTTRIGSRFTKQRDEVSDLAHDFDVTAAKLEALQATRQRLYHDISHELRSPLSRLQVELGVLRQKPEKVDTMLLRMNREIERLNTLVEQILTLARLGSGSHIPVERQRIDVIELLDAIVEDASFEGQRRNVEVRLDGQKEFIAEVDGELLYRAFENVIRNALKYTAEGTMVRVYASLEGEHLLKVSVKDCGPGVPPGYLTEIFDPFVRLNDPPLIGGHGLGLAIARHSLELHGGRIWAEAPNEGGLTVNMEIPAFASTPRHRP</sequence>
<evidence type="ECO:0000256" key="11">
    <source>
        <dbReference type="ARBA" id="ARBA00022989"/>
    </source>
</evidence>
<dbReference type="CDD" id="cd00075">
    <property type="entry name" value="HATPase"/>
    <property type="match status" value="1"/>
</dbReference>
<comment type="caution">
    <text evidence="17">The sequence shown here is derived from an EMBL/GenBank/DDBJ whole genome shotgun (WGS) entry which is preliminary data.</text>
</comment>
<evidence type="ECO:0000259" key="15">
    <source>
        <dbReference type="PROSITE" id="PS50109"/>
    </source>
</evidence>
<keyword evidence="6" id="KW-0808">Transferase</keyword>
<keyword evidence="5" id="KW-0597">Phosphoprotein</keyword>
<evidence type="ECO:0000256" key="13">
    <source>
        <dbReference type="ARBA" id="ARBA00023136"/>
    </source>
</evidence>
<dbReference type="PRINTS" id="PR00344">
    <property type="entry name" value="BCTRLSENSOR"/>
</dbReference>
<keyword evidence="10" id="KW-0067">ATP-binding</keyword>
<dbReference type="SMART" id="SM00387">
    <property type="entry name" value="HATPase_c"/>
    <property type="match status" value="1"/>
</dbReference>
<dbReference type="InterPro" id="IPR004358">
    <property type="entry name" value="Sig_transdc_His_kin-like_C"/>
</dbReference>
<evidence type="ECO:0000256" key="10">
    <source>
        <dbReference type="ARBA" id="ARBA00022840"/>
    </source>
</evidence>
<keyword evidence="4" id="KW-1003">Cell membrane</keyword>
<dbReference type="InterPro" id="IPR003594">
    <property type="entry name" value="HATPase_dom"/>
</dbReference>
<dbReference type="RefSeq" id="WP_188821747.1">
    <property type="nucleotide sequence ID" value="NZ_BMHH01000002.1"/>
</dbReference>
<dbReference type="InterPro" id="IPR050398">
    <property type="entry name" value="HssS/ArlS-like"/>
</dbReference>
<reference evidence="17" key="1">
    <citation type="journal article" date="2014" name="Int. J. Syst. Evol. Microbiol.">
        <title>Complete genome sequence of Corynebacterium casei LMG S-19264T (=DSM 44701T), isolated from a smear-ripened cheese.</title>
        <authorList>
            <consortium name="US DOE Joint Genome Institute (JGI-PGF)"/>
            <person name="Walter F."/>
            <person name="Albersmeier A."/>
            <person name="Kalinowski J."/>
            <person name="Ruckert C."/>
        </authorList>
    </citation>
    <scope>NUCLEOTIDE SEQUENCE</scope>
    <source>
        <strain evidence="17">CGMCC 1.15082</strain>
    </source>
</reference>
<dbReference type="PANTHER" id="PTHR45528">
    <property type="entry name" value="SENSOR HISTIDINE KINASE CPXA"/>
    <property type="match status" value="1"/>
</dbReference>
<dbReference type="Pfam" id="PF00512">
    <property type="entry name" value="HisKA"/>
    <property type="match status" value="1"/>
</dbReference>
<evidence type="ECO:0000256" key="7">
    <source>
        <dbReference type="ARBA" id="ARBA00022692"/>
    </source>
</evidence>
<dbReference type="AlphaFoldDB" id="A0A916WBK7"/>
<dbReference type="InterPro" id="IPR005467">
    <property type="entry name" value="His_kinase_dom"/>
</dbReference>
<dbReference type="InterPro" id="IPR036097">
    <property type="entry name" value="HisK_dim/P_sf"/>
</dbReference>
<organism evidence="17 18">
    <name type="scientific">Brucella endophytica</name>
    <dbReference type="NCBI Taxonomy" id="1963359"/>
    <lineage>
        <taxon>Bacteria</taxon>
        <taxon>Pseudomonadati</taxon>
        <taxon>Pseudomonadota</taxon>
        <taxon>Alphaproteobacteria</taxon>
        <taxon>Hyphomicrobiales</taxon>
        <taxon>Brucellaceae</taxon>
        <taxon>Brucella/Ochrobactrum group</taxon>
        <taxon>Brucella</taxon>
    </lineage>
</organism>
<evidence type="ECO:0000256" key="5">
    <source>
        <dbReference type="ARBA" id="ARBA00022553"/>
    </source>
</evidence>
<protein>
    <recommendedName>
        <fullName evidence="3">histidine kinase</fullName>
        <ecNumber evidence="3">2.7.13.3</ecNumber>
    </recommendedName>
</protein>
<dbReference type="CDD" id="cd00082">
    <property type="entry name" value="HisKA"/>
    <property type="match status" value="1"/>
</dbReference>
<dbReference type="PANTHER" id="PTHR45528:SF1">
    <property type="entry name" value="SENSOR HISTIDINE KINASE CPXA"/>
    <property type="match status" value="1"/>
</dbReference>
<dbReference type="SUPFAM" id="SSF55874">
    <property type="entry name" value="ATPase domain of HSP90 chaperone/DNA topoisomerase II/histidine kinase"/>
    <property type="match status" value="1"/>
</dbReference>
<evidence type="ECO:0000256" key="14">
    <source>
        <dbReference type="SAM" id="Phobius"/>
    </source>
</evidence>
<reference evidence="17" key="2">
    <citation type="submission" date="2020-09" db="EMBL/GenBank/DDBJ databases">
        <authorList>
            <person name="Sun Q."/>
            <person name="Zhou Y."/>
        </authorList>
    </citation>
    <scope>NUCLEOTIDE SEQUENCE</scope>
    <source>
        <strain evidence="17">CGMCC 1.15082</strain>
    </source>
</reference>
<evidence type="ECO:0000256" key="1">
    <source>
        <dbReference type="ARBA" id="ARBA00000085"/>
    </source>
</evidence>
<comment type="subcellular location">
    <subcellularLocation>
        <location evidence="2">Cell membrane</location>
        <topology evidence="2">Multi-pass membrane protein</topology>
    </subcellularLocation>
</comment>
<dbReference type="CDD" id="cd06225">
    <property type="entry name" value="HAMP"/>
    <property type="match status" value="1"/>
</dbReference>
<dbReference type="Gene3D" id="1.10.287.130">
    <property type="match status" value="1"/>
</dbReference>
<dbReference type="GO" id="GO:0005886">
    <property type="term" value="C:plasma membrane"/>
    <property type="evidence" value="ECO:0007669"/>
    <property type="project" value="UniProtKB-SubCell"/>
</dbReference>
<dbReference type="SMART" id="SM00304">
    <property type="entry name" value="HAMP"/>
    <property type="match status" value="1"/>
</dbReference>
<keyword evidence="11 14" id="KW-1133">Transmembrane helix</keyword>
<dbReference type="Proteomes" id="UP000646478">
    <property type="component" value="Unassembled WGS sequence"/>
</dbReference>
<dbReference type="SUPFAM" id="SSF158472">
    <property type="entry name" value="HAMP domain-like"/>
    <property type="match status" value="1"/>
</dbReference>
<dbReference type="EC" id="2.7.13.3" evidence="3"/>
<feature type="domain" description="Histidine kinase" evidence="15">
    <location>
        <begin position="211"/>
        <end position="424"/>
    </location>
</feature>
<dbReference type="InterPro" id="IPR036890">
    <property type="entry name" value="HATPase_C_sf"/>
</dbReference>
<evidence type="ECO:0000259" key="16">
    <source>
        <dbReference type="PROSITE" id="PS50885"/>
    </source>
</evidence>
<evidence type="ECO:0000313" key="18">
    <source>
        <dbReference type="Proteomes" id="UP000646478"/>
    </source>
</evidence>
<dbReference type="InterPro" id="IPR003660">
    <property type="entry name" value="HAMP_dom"/>
</dbReference>
<keyword evidence="9 17" id="KW-0418">Kinase</keyword>
<dbReference type="PROSITE" id="PS50885">
    <property type="entry name" value="HAMP"/>
    <property type="match status" value="1"/>
</dbReference>
<keyword evidence="8" id="KW-0547">Nucleotide-binding</keyword>
<evidence type="ECO:0000256" key="8">
    <source>
        <dbReference type="ARBA" id="ARBA00022741"/>
    </source>
</evidence>
<feature type="domain" description="HAMP" evidence="16">
    <location>
        <begin position="148"/>
        <end position="203"/>
    </location>
</feature>
<evidence type="ECO:0000256" key="4">
    <source>
        <dbReference type="ARBA" id="ARBA00022475"/>
    </source>
</evidence>
<evidence type="ECO:0000313" key="17">
    <source>
        <dbReference type="EMBL" id="GGA83267.1"/>
    </source>
</evidence>
<dbReference type="GO" id="GO:0005524">
    <property type="term" value="F:ATP binding"/>
    <property type="evidence" value="ECO:0007669"/>
    <property type="project" value="UniProtKB-KW"/>
</dbReference>
<accession>A0A916WBK7</accession>
<comment type="catalytic activity">
    <reaction evidence="1">
        <text>ATP + protein L-histidine = ADP + protein N-phospho-L-histidine.</text>
        <dbReference type="EC" id="2.7.13.3"/>
    </reaction>
</comment>
<dbReference type="InterPro" id="IPR003661">
    <property type="entry name" value="HisK_dim/P_dom"/>
</dbReference>
<keyword evidence="12" id="KW-0902">Two-component regulatory system</keyword>
<proteinExistence type="predicted"/>
<feature type="transmembrane region" description="Helical" evidence="14">
    <location>
        <begin position="124"/>
        <end position="147"/>
    </location>
</feature>
<evidence type="ECO:0000256" key="3">
    <source>
        <dbReference type="ARBA" id="ARBA00012438"/>
    </source>
</evidence>
<evidence type="ECO:0000256" key="2">
    <source>
        <dbReference type="ARBA" id="ARBA00004651"/>
    </source>
</evidence>
<dbReference type="Gene3D" id="6.10.340.10">
    <property type="match status" value="1"/>
</dbReference>
<dbReference type="Pfam" id="PF00672">
    <property type="entry name" value="HAMP"/>
    <property type="match status" value="1"/>
</dbReference>